<protein>
    <submittedName>
        <fullName evidence="1">Uncharacterized protein</fullName>
    </submittedName>
</protein>
<dbReference type="AlphaFoldDB" id="A0A382V1I8"/>
<organism evidence="1">
    <name type="scientific">marine metagenome</name>
    <dbReference type="NCBI Taxonomy" id="408172"/>
    <lineage>
        <taxon>unclassified sequences</taxon>
        <taxon>metagenomes</taxon>
        <taxon>ecological metagenomes</taxon>
    </lineage>
</organism>
<name>A0A382V1I8_9ZZZZ</name>
<sequence>DAGNNQIAADTMLVVPVEQEGDQAEPPVVTLEEGDGVIIINTSSGSLQTAPSVIGPWENVAAPLQLNLNELGEAGFFRAVN</sequence>
<dbReference type="EMBL" id="UINC01148415">
    <property type="protein sequence ID" value="SVD40277.1"/>
    <property type="molecule type" value="Genomic_DNA"/>
</dbReference>
<feature type="non-terminal residue" evidence="1">
    <location>
        <position position="1"/>
    </location>
</feature>
<proteinExistence type="predicted"/>
<evidence type="ECO:0000313" key="1">
    <source>
        <dbReference type="EMBL" id="SVD40277.1"/>
    </source>
</evidence>
<accession>A0A382V1I8</accession>
<gene>
    <name evidence="1" type="ORF">METZ01_LOCUS393131</name>
</gene>
<reference evidence="1" key="1">
    <citation type="submission" date="2018-05" db="EMBL/GenBank/DDBJ databases">
        <authorList>
            <person name="Lanie J.A."/>
            <person name="Ng W.-L."/>
            <person name="Kazmierczak K.M."/>
            <person name="Andrzejewski T.M."/>
            <person name="Davidsen T.M."/>
            <person name="Wayne K.J."/>
            <person name="Tettelin H."/>
            <person name="Glass J.I."/>
            <person name="Rusch D."/>
            <person name="Podicherti R."/>
            <person name="Tsui H.-C.T."/>
            <person name="Winkler M.E."/>
        </authorList>
    </citation>
    <scope>NUCLEOTIDE SEQUENCE</scope>
</reference>